<dbReference type="Proteomes" id="UP000352698">
    <property type="component" value="Unassembled WGS sequence"/>
</dbReference>
<protein>
    <recommendedName>
        <fullName evidence="3">TrbL/VirB6 plasmid conjugal transfer protein</fullName>
    </recommendedName>
</protein>
<accession>A0A7Z9ASH0</accession>
<dbReference type="RefSeq" id="WP_010738411.1">
    <property type="nucleotide sequence ID" value="NZ_CABEEP010000001.1"/>
</dbReference>
<comment type="caution">
    <text evidence="1">The sequence shown here is derived from an EMBL/GenBank/DDBJ whole genome shotgun (WGS) entry which is preliminary data.</text>
</comment>
<organism evidence="1 2">
    <name type="scientific">Enterococcus hirae</name>
    <dbReference type="NCBI Taxonomy" id="1354"/>
    <lineage>
        <taxon>Bacteria</taxon>
        <taxon>Bacillati</taxon>
        <taxon>Bacillota</taxon>
        <taxon>Bacilli</taxon>
        <taxon>Lactobacillales</taxon>
        <taxon>Enterococcaceae</taxon>
        <taxon>Enterococcus</taxon>
    </lineage>
</organism>
<gene>
    <name evidence="1" type="ORF">NCTC12204_00528</name>
</gene>
<sequence>MAKLDGAIKFLLQTIADQLNFSNDPKNMLLQNLETYLPDIYQYSELIMNGVIKPIAYSVLGFLLLLEFQQMAQKIYGNYSGFGGMELFLPLFLKLGVSLLIMRHLTIFIHMIVEISTTISNGISQIGIREGGSKAVDVLSLIEGIYHWGFFEKLTLLIILLIPLIFSVLTSVLTKLVIFMRFFEIYLYFSISPLPLVTFLNEEVSSIGKNFLKLVCASSLQGILLFIILSFYPLLVHSVFSIDEKQGMIAVISGISGNCLTLCASLFYTNKWAKIILATA</sequence>
<evidence type="ECO:0008006" key="3">
    <source>
        <dbReference type="Google" id="ProtNLM"/>
    </source>
</evidence>
<proteinExistence type="predicted"/>
<dbReference type="EMBL" id="CABEEP010000001">
    <property type="protein sequence ID" value="VTQ60045.1"/>
    <property type="molecule type" value="Genomic_DNA"/>
</dbReference>
<dbReference type="Pfam" id="PF19478">
    <property type="entry name" value="TrbL_2"/>
    <property type="match status" value="1"/>
</dbReference>
<evidence type="ECO:0000313" key="2">
    <source>
        <dbReference type="Proteomes" id="UP000352698"/>
    </source>
</evidence>
<name>A0A7Z9ASH0_ENTHR</name>
<dbReference type="AlphaFoldDB" id="A0A7Z9ASH0"/>
<reference evidence="1 2" key="1">
    <citation type="submission" date="2019-05" db="EMBL/GenBank/DDBJ databases">
        <authorList>
            <consortium name="Pathogen Informatics"/>
        </authorList>
    </citation>
    <scope>NUCLEOTIDE SEQUENCE [LARGE SCALE GENOMIC DNA]</scope>
    <source>
        <strain evidence="1 2">NCTC12204</strain>
    </source>
</reference>
<evidence type="ECO:0000313" key="1">
    <source>
        <dbReference type="EMBL" id="VTQ60045.1"/>
    </source>
</evidence>
<dbReference type="InterPro" id="IPR045798">
    <property type="entry name" value="TrbL_Firmicutes"/>
</dbReference>